<dbReference type="Proteomes" id="UP000282759">
    <property type="component" value="Unassembled WGS sequence"/>
</dbReference>
<accession>A0A3S2V6H5</accession>
<name>A0A3S2V6H5_9SPHI</name>
<dbReference type="SUPFAM" id="SSF53448">
    <property type="entry name" value="Nucleotide-diphospho-sugar transferases"/>
    <property type="match status" value="1"/>
</dbReference>
<dbReference type="PANTHER" id="PTHR22916">
    <property type="entry name" value="GLYCOSYLTRANSFERASE"/>
    <property type="match status" value="1"/>
</dbReference>
<feature type="domain" description="Glycosyltransferase 2-like" evidence="1">
    <location>
        <begin position="4"/>
        <end position="134"/>
    </location>
</feature>
<dbReference type="EMBL" id="SACK01000008">
    <property type="protein sequence ID" value="RVT98353.1"/>
    <property type="molecule type" value="Genomic_DNA"/>
</dbReference>
<dbReference type="InterPro" id="IPR001173">
    <property type="entry name" value="Glyco_trans_2-like"/>
</dbReference>
<dbReference type="RefSeq" id="WP_127706862.1">
    <property type="nucleotide sequence ID" value="NZ_SACK01000008.1"/>
</dbReference>
<reference evidence="2 3" key="1">
    <citation type="submission" date="2019-01" db="EMBL/GenBank/DDBJ databases">
        <authorList>
            <person name="Chen W.-M."/>
        </authorList>
    </citation>
    <scope>NUCLEOTIDE SEQUENCE [LARGE SCALE GENOMIC DNA]</scope>
    <source>
        <strain evidence="2 3">YBJ-36</strain>
    </source>
</reference>
<dbReference type="InterPro" id="IPR029044">
    <property type="entry name" value="Nucleotide-diphossugar_trans"/>
</dbReference>
<comment type="caution">
    <text evidence="2">The sequence shown here is derived from an EMBL/GenBank/DDBJ whole genome shotgun (WGS) entry which is preliminary data.</text>
</comment>
<gene>
    <name evidence="2" type="ORF">EOD41_16295</name>
</gene>
<dbReference type="Pfam" id="PF00535">
    <property type="entry name" value="Glycos_transf_2"/>
    <property type="match status" value="1"/>
</dbReference>
<evidence type="ECO:0000313" key="3">
    <source>
        <dbReference type="Proteomes" id="UP000282759"/>
    </source>
</evidence>
<keyword evidence="2" id="KW-0808">Transferase</keyword>
<dbReference type="GO" id="GO:0016758">
    <property type="term" value="F:hexosyltransferase activity"/>
    <property type="evidence" value="ECO:0007669"/>
    <property type="project" value="UniProtKB-ARBA"/>
</dbReference>
<evidence type="ECO:0000313" key="2">
    <source>
        <dbReference type="EMBL" id="RVT98353.1"/>
    </source>
</evidence>
<dbReference type="AlphaFoldDB" id="A0A3S2V6H5"/>
<dbReference type="Gene3D" id="3.90.550.10">
    <property type="entry name" value="Spore Coat Polysaccharide Biosynthesis Protein SpsA, Chain A"/>
    <property type="match status" value="1"/>
</dbReference>
<organism evidence="2 3">
    <name type="scientific">Mucilaginibacter limnophilus</name>
    <dbReference type="NCBI Taxonomy" id="1932778"/>
    <lineage>
        <taxon>Bacteria</taxon>
        <taxon>Pseudomonadati</taxon>
        <taxon>Bacteroidota</taxon>
        <taxon>Sphingobacteriia</taxon>
        <taxon>Sphingobacteriales</taxon>
        <taxon>Sphingobacteriaceae</taxon>
        <taxon>Mucilaginibacter</taxon>
    </lineage>
</organism>
<evidence type="ECO:0000259" key="1">
    <source>
        <dbReference type="Pfam" id="PF00535"/>
    </source>
</evidence>
<keyword evidence="3" id="KW-1185">Reference proteome</keyword>
<sequence>MDVSVIIPFYNAGNYINDAVNSVQTFLNRTDITCEVIITDDGSTDLQSLEALLALEKQSGIKVIRQENKGPGAARNTAIRNSSGKYLLFLDSDNKILPRFIEKGLEILDAGKADIVYGNAQFFGDSSKPLFKSGELNLSKLMARNYIDMCAMVRRQVWETTGGFDEGEVLRKGQEDWELWISAYKAGFRFFYVDEILFDYRVRNASLTNADSVARYKAACEYIYRKHPDLVIQVFLTLTDEVHAYERDKQKPFRSMLKYAWHKYFNKKR</sequence>
<dbReference type="OrthoDB" id="6638511at2"/>
<protein>
    <submittedName>
        <fullName evidence="2">Glycosyltransferase family 2 protein</fullName>
    </submittedName>
</protein>
<dbReference type="CDD" id="cd00761">
    <property type="entry name" value="Glyco_tranf_GTA_type"/>
    <property type="match status" value="1"/>
</dbReference>
<proteinExistence type="predicted"/>